<organism evidence="3 4">
    <name type="scientific">Penicillium cinerascens</name>
    <dbReference type="NCBI Taxonomy" id="70096"/>
    <lineage>
        <taxon>Eukaryota</taxon>
        <taxon>Fungi</taxon>
        <taxon>Dikarya</taxon>
        <taxon>Ascomycota</taxon>
        <taxon>Pezizomycotina</taxon>
        <taxon>Eurotiomycetes</taxon>
        <taxon>Eurotiomycetidae</taxon>
        <taxon>Eurotiales</taxon>
        <taxon>Aspergillaceae</taxon>
        <taxon>Penicillium</taxon>
    </lineage>
</organism>
<name>A0A9W9ME41_9EURO</name>
<dbReference type="Proteomes" id="UP001150904">
    <property type="component" value="Unassembled WGS sequence"/>
</dbReference>
<dbReference type="FunFam" id="3.40.225.10:FF:000009">
    <property type="entry name" value="Class II aldolase/adducin N-terminal"/>
    <property type="match status" value="1"/>
</dbReference>
<dbReference type="Gene3D" id="3.40.225.10">
    <property type="entry name" value="Class II aldolase/adducin N-terminal domain"/>
    <property type="match status" value="1"/>
</dbReference>
<dbReference type="GeneID" id="83181939"/>
<protein>
    <recommendedName>
        <fullName evidence="2">Class II aldolase/adducin N-terminal domain-containing protein</fullName>
    </recommendedName>
</protein>
<dbReference type="InterPro" id="IPR051017">
    <property type="entry name" value="Aldolase-II_Adducin_sf"/>
</dbReference>
<feature type="region of interest" description="Disordered" evidence="1">
    <location>
        <begin position="1"/>
        <end position="43"/>
    </location>
</feature>
<keyword evidence="4" id="KW-1185">Reference proteome</keyword>
<dbReference type="EMBL" id="JAPQKR010000014">
    <property type="protein sequence ID" value="KAJ5198459.1"/>
    <property type="molecule type" value="Genomic_DNA"/>
</dbReference>
<evidence type="ECO:0000256" key="1">
    <source>
        <dbReference type="SAM" id="MobiDB-lite"/>
    </source>
</evidence>
<dbReference type="SUPFAM" id="SSF53639">
    <property type="entry name" value="AraD/HMP-PK domain-like"/>
    <property type="match status" value="1"/>
</dbReference>
<sequence length="302" mass="32945">MSPSAATQNPVETPSALSSSGKGAAVPSRTQPEQVQSMGKTKDGRALKIRTYPKFESLLEERVYRKQHLAAAFRVFADRGFDEGVAGHISVRDPILTDHFWLNPLSMHFSQIRVSDLILVDEDGAIVVGDQPINTAAFTIHSAIHKARPDVHAACHAHSVYGKAFSCFGRKLEMLTQDSLRFYEDHAVYDNFGGVVVDKEEGDRIAKSLGNCKAVILQNHGLLTVGQSVDEAAFWFISLDKTCQAQLLADAAAAGSGHKKITISDEEAEYSKANVGGPDKGWLAFQPYYDEQLAKTNGHFLG</sequence>
<accession>A0A9W9ME41</accession>
<dbReference type="Pfam" id="PF00596">
    <property type="entry name" value="Aldolase_II"/>
    <property type="match status" value="1"/>
</dbReference>
<evidence type="ECO:0000313" key="4">
    <source>
        <dbReference type="Proteomes" id="UP001150904"/>
    </source>
</evidence>
<feature type="domain" description="Class II aldolase/adducin N-terminal" evidence="2">
    <location>
        <begin position="67"/>
        <end position="247"/>
    </location>
</feature>
<evidence type="ECO:0000259" key="2">
    <source>
        <dbReference type="SMART" id="SM01007"/>
    </source>
</evidence>
<feature type="compositionally biased region" description="Polar residues" evidence="1">
    <location>
        <begin position="1"/>
        <end position="21"/>
    </location>
</feature>
<dbReference type="PANTHER" id="PTHR10672:SF39">
    <property type="entry name" value="CLASS II ALDOLASE_ADDUCIN N-TERMINAL DOMAIN-CONTAINING PROTEIN"/>
    <property type="match status" value="1"/>
</dbReference>
<proteinExistence type="predicted"/>
<reference evidence="3" key="2">
    <citation type="journal article" date="2023" name="IMA Fungus">
        <title>Comparative genomic study of the Penicillium genus elucidates a diverse pangenome and 15 lateral gene transfer events.</title>
        <authorList>
            <person name="Petersen C."/>
            <person name="Sorensen T."/>
            <person name="Nielsen M.R."/>
            <person name="Sondergaard T.E."/>
            <person name="Sorensen J.L."/>
            <person name="Fitzpatrick D.A."/>
            <person name="Frisvad J.C."/>
            <person name="Nielsen K.L."/>
        </authorList>
    </citation>
    <scope>NUCLEOTIDE SEQUENCE</scope>
    <source>
        <strain evidence="3">IBT 15544</strain>
    </source>
</reference>
<dbReference type="AlphaFoldDB" id="A0A9W9ME41"/>
<dbReference type="OrthoDB" id="3238794at2759"/>
<reference evidence="3" key="1">
    <citation type="submission" date="2022-12" db="EMBL/GenBank/DDBJ databases">
        <authorList>
            <person name="Petersen C."/>
        </authorList>
    </citation>
    <scope>NUCLEOTIDE SEQUENCE</scope>
    <source>
        <strain evidence="3">IBT 15544</strain>
    </source>
</reference>
<dbReference type="NCBIfam" id="NF004855">
    <property type="entry name" value="PRK06208.1"/>
    <property type="match status" value="1"/>
</dbReference>
<dbReference type="SMART" id="SM01007">
    <property type="entry name" value="Aldolase_II"/>
    <property type="match status" value="1"/>
</dbReference>
<evidence type="ECO:0000313" key="3">
    <source>
        <dbReference type="EMBL" id="KAJ5198459.1"/>
    </source>
</evidence>
<gene>
    <name evidence="3" type="ORF">N7498_007576</name>
</gene>
<dbReference type="InterPro" id="IPR036409">
    <property type="entry name" value="Aldolase_II/adducin_N_sf"/>
</dbReference>
<dbReference type="GO" id="GO:0051015">
    <property type="term" value="F:actin filament binding"/>
    <property type="evidence" value="ECO:0007669"/>
    <property type="project" value="TreeGrafter"/>
</dbReference>
<dbReference type="InterPro" id="IPR001303">
    <property type="entry name" value="Aldolase_II/adducin_N"/>
</dbReference>
<dbReference type="GO" id="GO:0005856">
    <property type="term" value="C:cytoskeleton"/>
    <property type="evidence" value="ECO:0007669"/>
    <property type="project" value="TreeGrafter"/>
</dbReference>
<comment type="caution">
    <text evidence="3">The sequence shown here is derived from an EMBL/GenBank/DDBJ whole genome shotgun (WGS) entry which is preliminary data.</text>
</comment>
<feature type="compositionally biased region" description="Polar residues" evidence="1">
    <location>
        <begin position="28"/>
        <end position="39"/>
    </location>
</feature>
<dbReference type="RefSeq" id="XP_058306887.1">
    <property type="nucleotide sequence ID" value="XM_058454638.1"/>
</dbReference>
<dbReference type="PANTHER" id="PTHR10672">
    <property type="entry name" value="ADDUCIN"/>
    <property type="match status" value="1"/>
</dbReference>